<evidence type="ECO:0000313" key="3">
    <source>
        <dbReference type="Proteomes" id="UP000559256"/>
    </source>
</evidence>
<protein>
    <submittedName>
        <fullName evidence="2">Uncharacterized protein</fullName>
    </submittedName>
</protein>
<proteinExistence type="predicted"/>
<feature type="region of interest" description="Disordered" evidence="1">
    <location>
        <begin position="51"/>
        <end position="74"/>
    </location>
</feature>
<accession>A0A8H5GPL2</accession>
<gene>
    <name evidence="2" type="ORF">D9758_002991</name>
</gene>
<organism evidence="2 3">
    <name type="scientific">Tetrapyrgos nigripes</name>
    <dbReference type="NCBI Taxonomy" id="182062"/>
    <lineage>
        <taxon>Eukaryota</taxon>
        <taxon>Fungi</taxon>
        <taxon>Dikarya</taxon>
        <taxon>Basidiomycota</taxon>
        <taxon>Agaricomycotina</taxon>
        <taxon>Agaricomycetes</taxon>
        <taxon>Agaricomycetidae</taxon>
        <taxon>Agaricales</taxon>
        <taxon>Marasmiineae</taxon>
        <taxon>Marasmiaceae</taxon>
        <taxon>Tetrapyrgos</taxon>
    </lineage>
</organism>
<reference evidence="2 3" key="1">
    <citation type="journal article" date="2020" name="ISME J.">
        <title>Uncovering the hidden diversity of litter-decomposition mechanisms in mushroom-forming fungi.</title>
        <authorList>
            <person name="Floudas D."/>
            <person name="Bentzer J."/>
            <person name="Ahren D."/>
            <person name="Johansson T."/>
            <person name="Persson P."/>
            <person name="Tunlid A."/>
        </authorList>
    </citation>
    <scope>NUCLEOTIDE SEQUENCE [LARGE SCALE GENOMIC DNA]</scope>
    <source>
        <strain evidence="2 3">CBS 291.85</strain>
    </source>
</reference>
<dbReference type="Proteomes" id="UP000559256">
    <property type="component" value="Unassembled WGS sequence"/>
</dbReference>
<dbReference type="OrthoDB" id="43744at2759"/>
<comment type="caution">
    <text evidence="2">The sequence shown here is derived from an EMBL/GenBank/DDBJ whole genome shotgun (WGS) entry which is preliminary data.</text>
</comment>
<evidence type="ECO:0000313" key="2">
    <source>
        <dbReference type="EMBL" id="KAF5368881.1"/>
    </source>
</evidence>
<keyword evidence="3" id="KW-1185">Reference proteome</keyword>
<evidence type="ECO:0000256" key="1">
    <source>
        <dbReference type="SAM" id="MobiDB-lite"/>
    </source>
</evidence>
<dbReference type="AlphaFoldDB" id="A0A8H5GPL2"/>
<dbReference type="EMBL" id="JAACJM010000014">
    <property type="protein sequence ID" value="KAF5368881.1"/>
    <property type="molecule type" value="Genomic_DNA"/>
</dbReference>
<sequence>MRTEDIAPPPGTQDELKLVLASSKRWSIQNFEVSPDGSYIAFSAPNTAGEIAGVTGKEKGDDAKGYGEKDPLTQ</sequence>
<feature type="compositionally biased region" description="Basic and acidic residues" evidence="1">
    <location>
        <begin position="56"/>
        <end position="74"/>
    </location>
</feature>
<name>A0A8H5GPL2_9AGAR</name>